<evidence type="ECO:0000313" key="1">
    <source>
        <dbReference type="EMBL" id="KAK1931956.1"/>
    </source>
</evidence>
<reference evidence="1" key="1">
    <citation type="submission" date="2023-08" db="EMBL/GenBank/DDBJ databases">
        <title>Reference Genome Resource for the Citrus Pathogen Phytophthora citrophthora.</title>
        <authorList>
            <person name="Moller H."/>
            <person name="Coetzee B."/>
            <person name="Rose L.J."/>
            <person name="Van Niekerk J.M."/>
        </authorList>
    </citation>
    <scope>NUCLEOTIDE SEQUENCE</scope>
    <source>
        <strain evidence="1">STE-U-9442</strain>
    </source>
</reference>
<evidence type="ECO:0000313" key="2">
    <source>
        <dbReference type="Proteomes" id="UP001259832"/>
    </source>
</evidence>
<comment type="caution">
    <text evidence="1">The sequence shown here is derived from an EMBL/GenBank/DDBJ whole genome shotgun (WGS) entry which is preliminary data.</text>
</comment>
<dbReference type="AlphaFoldDB" id="A0AAD9LD56"/>
<sequence>MAQHSNRHAYASLVFGARSLLTNLTTWVNMTKTAVAAYVAKMNGSCGKLQAITDGFRVPEWSTCGSRSSA</sequence>
<keyword evidence="2" id="KW-1185">Reference proteome</keyword>
<dbReference type="EMBL" id="JASMQC010000031">
    <property type="protein sequence ID" value="KAK1931956.1"/>
    <property type="molecule type" value="Genomic_DNA"/>
</dbReference>
<organism evidence="1 2">
    <name type="scientific">Phytophthora citrophthora</name>
    <dbReference type="NCBI Taxonomy" id="4793"/>
    <lineage>
        <taxon>Eukaryota</taxon>
        <taxon>Sar</taxon>
        <taxon>Stramenopiles</taxon>
        <taxon>Oomycota</taxon>
        <taxon>Peronosporomycetes</taxon>
        <taxon>Peronosporales</taxon>
        <taxon>Peronosporaceae</taxon>
        <taxon>Phytophthora</taxon>
    </lineage>
</organism>
<protein>
    <submittedName>
        <fullName evidence="1">Uncharacterized protein</fullName>
    </submittedName>
</protein>
<gene>
    <name evidence="1" type="ORF">P3T76_012456</name>
</gene>
<dbReference type="Proteomes" id="UP001259832">
    <property type="component" value="Unassembled WGS sequence"/>
</dbReference>
<accession>A0AAD9LD56</accession>
<proteinExistence type="predicted"/>
<name>A0AAD9LD56_9STRA</name>